<dbReference type="EMBL" id="LK036091">
    <property type="protein sequence ID" value="CDY67423.1"/>
    <property type="molecule type" value="Genomic_DNA"/>
</dbReference>
<name>A0A078JIN4_BRANA</name>
<evidence type="ECO:0000313" key="1">
    <source>
        <dbReference type="EMBL" id="CDY67423.1"/>
    </source>
</evidence>
<accession>A0A078JIN4</accession>
<proteinExistence type="predicted"/>
<dbReference type="Proteomes" id="UP000028999">
    <property type="component" value="Unassembled WGS sequence"/>
</dbReference>
<protein>
    <submittedName>
        <fullName evidence="1">BnaCnng54870D protein</fullName>
    </submittedName>
</protein>
<reference evidence="1 2" key="1">
    <citation type="journal article" date="2014" name="Science">
        <title>Plant genetics. Early allopolyploid evolution in the post-Neolithic Brassica napus oilseed genome.</title>
        <authorList>
            <person name="Chalhoub B."/>
            <person name="Denoeud F."/>
            <person name="Liu S."/>
            <person name="Parkin I.A."/>
            <person name="Tang H."/>
            <person name="Wang X."/>
            <person name="Chiquet J."/>
            <person name="Belcram H."/>
            <person name="Tong C."/>
            <person name="Samans B."/>
            <person name="Correa M."/>
            <person name="Da Silva C."/>
            <person name="Just J."/>
            <person name="Falentin C."/>
            <person name="Koh C.S."/>
            <person name="Le Clainche I."/>
            <person name="Bernard M."/>
            <person name="Bento P."/>
            <person name="Noel B."/>
            <person name="Labadie K."/>
            <person name="Alberti A."/>
            <person name="Charles M."/>
            <person name="Arnaud D."/>
            <person name="Guo H."/>
            <person name="Daviaud C."/>
            <person name="Alamery S."/>
            <person name="Jabbari K."/>
            <person name="Zhao M."/>
            <person name="Edger P.P."/>
            <person name="Chelaifa H."/>
            <person name="Tack D."/>
            <person name="Lassalle G."/>
            <person name="Mestiri I."/>
            <person name="Schnel N."/>
            <person name="Le Paslier M.C."/>
            <person name="Fan G."/>
            <person name="Renault V."/>
            <person name="Bayer P.E."/>
            <person name="Golicz A.A."/>
            <person name="Manoli S."/>
            <person name="Lee T.H."/>
            <person name="Thi V.H."/>
            <person name="Chalabi S."/>
            <person name="Hu Q."/>
            <person name="Fan C."/>
            <person name="Tollenaere R."/>
            <person name="Lu Y."/>
            <person name="Battail C."/>
            <person name="Shen J."/>
            <person name="Sidebottom C.H."/>
            <person name="Wang X."/>
            <person name="Canaguier A."/>
            <person name="Chauveau A."/>
            <person name="Berard A."/>
            <person name="Deniot G."/>
            <person name="Guan M."/>
            <person name="Liu Z."/>
            <person name="Sun F."/>
            <person name="Lim Y.P."/>
            <person name="Lyons E."/>
            <person name="Town C.D."/>
            <person name="Bancroft I."/>
            <person name="Wang X."/>
            <person name="Meng J."/>
            <person name="Ma J."/>
            <person name="Pires J.C."/>
            <person name="King G.J."/>
            <person name="Brunel D."/>
            <person name="Delourme R."/>
            <person name="Renard M."/>
            <person name="Aury J.M."/>
            <person name="Adams K.L."/>
            <person name="Batley J."/>
            <person name="Snowdon R.J."/>
            <person name="Tost J."/>
            <person name="Edwards D."/>
            <person name="Zhou Y."/>
            <person name="Hua W."/>
            <person name="Sharpe A.G."/>
            <person name="Paterson A.H."/>
            <person name="Guan C."/>
            <person name="Wincker P."/>
        </authorList>
    </citation>
    <scope>NUCLEOTIDE SEQUENCE [LARGE SCALE GENOMIC DNA]</scope>
    <source>
        <strain evidence="2">cv. Darmor-bzh</strain>
    </source>
</reference>
<sequence length="18" mass="2000">MAEQGSRIFIPAPREKGI</sequence>
<dbReference type="AlphaFoldDB" id="A0A078JIN4"/>
<dbReference type="PaxDb" id="3708-A0A078JIN4"/>
<organism evidence="1 2">
    <name type="scientific">Brassica napus</name>
    <name type="common">Rape</name>
    <dbReference type="NCBI Taxonomy" id="3708"/>
    <lineage>
        <taxon>Eukaryota</taxon>
        <taxon>Viridiplantae</taxon>
        <taxon>Streptophyta</taxon>
        <taxon>Embryophyta</taxon>
        <taxon>Tracheophyta</taxon>
        <taxon>Spermatophyta</taxon>
        <taxon>Magnoliopsida</taxon>
        <taxon>eudicotyledons</taxon>
        <taxon>Gunneridae</taxon>
        <taxon>Pentapetalae</taxon>
        <taxon>rosids</taxon>
        <taxon>malvids</taxon>
        <taxon>Brassicales</taxon>
        <taxon>Brassicaceae</taxon>
        <taxon>Brassiceae</taxon>
        <taxon>Brassica</taxon>
    </lineage>
</organism>
<gene>
    <name evidence="1" type="primary">BnaCnng54870D</name>
    <name evidence="1" type="ORF">GSBRNA2T00063531001</name>
</gene>
<evidence type="ECO:0000313" key="2">
    <source>
        <dbReference type="Proteomes" id="UP000028999"/>
    </source>
</evidence>
<keyword evidence="2" id="KW-1185">Reference proteome</keyword>